<dbReference type="GO" id="GO:0090694">
    <property type="term" value="C:Scc2-Scc4 cohesin loading complex"/>
    <property type="evidence" value="ECO:0007669"/>
    <property type="project" value="TreeGrafter"/>
</dbReference>
<evidence type="ECO:0000256" key="5">
    <source>
        <dbReference type="ARBA" id="ARBA00023306"/>
    </source>
</evidence>
<dbReference type="Proteomes" id="UP001324427">
    <property type="component" value="Unassembled WGS sequence"/>
</dbReference>
<dbReference type="InterPro" id="IPR011989">
    <property type="entry name" value="ARM-like"/>
</dbReference>
<dbReference type="InterPro" id="IPR026003">
    <property type="entry name" value="Cohesin_HEAT"/>
</dbReference>
<comment type="caution">
    <text evidence="9">The sequence shown here is derived from an EMBL/GenBank/DDBJ whole genome shotgun (WGS) entry which is preliminary data.</text>
</comment>
<name>A0AAV9JJ08_9PEZI</name>
<dbReference type="EMBL" id="JAVFHQ010000022">
    <property type="protein sequence ID" value="KAK4544913.1"/>
    <property type="molecule type" value="Genomic_DNA"/>
</dbReference>
<dbReference type="Pfam" id="PF12830">
    <property type="entry name" value="Nipped-B_C"/>
    <property type="match status" value="1"/>
</dbReference>
<evidence type="ECO:0000256" key="2">
    <source>
        <dbReference type="ARBA" id="ARBA00009252"/>
    </source>
</evidence>
<evidence type="ECO:0000256" key="4">
    <source>
        <dbReference type="ARBA" id="ARBA00023242"/>
    </source>
</evidence>
<dbReference type="GO" id="GO:0034087">
    <property type="term" value="P:establishment of mitotic sister chromatid cohesion"/>
    <property type="evidence" value="ECO:0007669"/>
    <property type="project" value="TreeGrafter"/>
</dbReference>
<feature type="compositionally biased region" description="Basic residues" evidence="7">
    <location>
        <begin position="1788"/>
        <end position="1802"/>
    </location>
</feature>
<dbReference type="InterPro" id="IPR024986">
    <property type="entry name" value="Nipped-B_C"/>
</dbReference>
<dbReference type="SUPFAM" id="SSF48371">
    <property type="entry name" value="ARM repeat"/>
    <property type="match status" value="1"/>
</dbReference>
<dbReference type="InterPro" id="IPR016024">
    <property type="entry name" value="ARM-type_fold"/>
</dbReference>
<dbReference type="GO" id="GO:0140588">
    <property type="term" value="P:chromatin looping"/>
    <property type="evidence" value="ECO:0007669"/>
    <property type="project" value="InterPro"/>
</dbReference>
<evidence type="ECO:0000256" key="1">
    <source>
        <dbReference type="ARBA" id="ARBA00004123"/>
    </source>
</evidence>
<dbReference type="Pfam" id="PF12765">
    <property type="entry name" value="Cohesin_HEAT"/>
    <property type="match status" value="1"/>
</dbReference>
<feature type="region of interest" description="Disordered" evidence="7">
    <location>
        <begin position="1"/>
        <end position="25"/>
    </location>
</feature>
<keyword evidence="4 6" id="KW-0539">Nucleus</keyword>
<dbReference type="InterPro" id="IPR033031">
    <property type="entry name" value="Scc2/Nipped-B"/>
</dbReference>
<keyword evidence="5 6" id="KW-0131">Cell cycle</keyword>
<feature type="region of interest" description="Disordered" evidence="7">
    <location>
        <begin position="608"/>
        <end position="648"/>
    </location>
</feature>
<reference evidence="9 10" key="1">
    <citation type="submission" date="2021-11" db="EMBL/GenBank/DDBJ databases">
        <title>Black yeast isolated from Biological Soil Crust.</title>
        <authorList>
            <person name="Kurbessoian T."/>
        </authorList>
    </citation>
    <scope>NUCLEOTIDE SEQUENCE [LARGE SCALE GENOMIC DNA]</scope>
    <source>
        <strain evidence="9 10">CCFEE 5522</strain>
    </source>
</reference>
<organism evidence="9 10">
    <name type="scientific">Oleoguttula mirabilis</name>
    <dbReference type="NCBI Taxonomy" id="1507867"/>
    <lineage>
        <taxon>Eukaryota</taxon>
        <taxon>Fungi</taxon>
        <taxon>Dikarya</taxon>
        <taxon>Ascomycota</taxon>
        <taxon>Pezizomycotina</taxon>
        <taxon>Dothideomycetes</taxon>
        <taxon>Dothideomycetidae</taxon>
        <taxon>Mycosphaerellales</taxon>
        <taxon>Teratosphaeriaceae</taxon>
        <taxon>Oleoguttula</taxon>
    </lineage>
</organism>
<evidence type="ECO:0000256" key="6">
    <source>
        <dbReference type="RuleBase" id="RU364107"/>
    </source>
</evidence>
<feature type="region of interest" description="Disordered" evidence="7">
    <location>
        <begin position="1744"/>
        <end position="1816"/>
    </location>
</feature>
<accession>A0AAV9JJ08</accession>
<keyword evidence="3 6" id="KW-0677">Repeat</keyword>
<feature type="domain" description="Sister chromatid cohesion C-terminal" evidence="8">
    <location>
        <begin position="1410"/>
        <end position="1596"/>
    </location>
</feature>
<comment type="subcellular location">
    <subcellularLocation>
        <location evidence="1 6">Nucleus</location>
    </subcellularLocation>
</comment>
<dbReference type="GO" id="GO:0003682">
    <property type="term" value="F:chromatin binding"/>
    <property type="evidence" value="ECO:0007669"/>
    <property type="project" value="TreeGrafter"/>
</dbReference>
<comment type="similarity">
    <text evidence="2 6">Belongs to the SCC2/Nipped-B family.</text>
</comment>
<dbReference type="GO" id="GO:0061775">
    <property type="term" value="F:cohesin loader activity"/>
    <property type="evidence" value="ECO:0007669"/>
    <property type="project" value="InterPro"/>
</dbReference>
<evidence type="ECO:0000259" key="8">
    <source>
        <dbReference type="Pfam" id="PF12830"/>
    </source>
</evidence>
<proteinExistence type="inferred from homology"/>
<dbReference type="GO" id="GO:0071169">
    <property type="term" value="P:establishment of protein localization to chromatin"/>
    <property type="evidence" value="ECO:0007669"/>
    <property type="project" value="TreeGrafter"/>
</dbReference>
<feature type="region of interest" description="Disordered" evidence="7">
    <location>
        <begin position="235"/>
        <end position="268"/>
    </location>
</feature>
<dbReference type="GO" id="GO:1990414">
    <property type="term" value="P:replication-born double-strand break repair via sister chromatid exchange"/>
    <property type="evidence" value="ECO:0007669"/>
    <property type="project" value="TreeGrafter"/>
</dbReference>
<evidence type="ECO:0000256" key="7">
    <source>
        <dbReference type="SAM" id="MobiDB-lite"/>
    </source>
</evidence>
<dbReference type="CDD" id="cd23958">
    <property type="entry name" value="SCC2"/>
    <property type="match status" value="1"/>
</dbReference>
<feature type="compositionally biased region" description="Polar residues" evidence="7">
    <location>
        <begin position="1759"/>
        <end position="1769"/>
    </location>
</feature>
<feature type="compositionally biased region" description="Acidic residues" evidence="7">
    <location>
        <begin position="626"/>
        <end position="639"/>
    </location>
</feature>
<evidence type="ECO:0000313" key="9">
    <source>
        <dbReference type="EMBL" id="KAK4544913.1"/>
    </source>
</evidence>
<keyword evidence="10" id="KW-1185">Reference proteome</keyword>
<dbReference type="GO" id="GO:0010468">
    <property type="term" value="P:regulation of gene expression"/>
    <property type="evidence" value="ECO:0007669"/>
    <property type="project" value="InterPro"/>
</dbReference>
<feature type="region of interest" description="Disordered" evidence="7">
    <location>
        <begin position="1679"/>
        <end position="1699"/>
    </location>
</feature>
<gene>
    <name evidence="9" type="ORF">LTR36_003818</name>
</gene>
<dbReference type="PANTHER" id="PTHR21704:SF18">
    <property type="entry name" value="NIPPED-B-LIKE PROTEIN"/>
    <property type="match status" value="1"/>
</dbReference>
<dbReference type="Gene3D" id="1.25.10.10">
    <property type="entry name" value="Leucine-rich Repeat Variant"/>
    <property type="match status" value="1"/>
</dbReference>
<sequence length="1816" mass="198577">MNGQHIQSGDGARSNGNPAAAPRAGQFRVPTVSEVLPYTPFSSIIPFSPDIIPTPLALPTTAPSVFGTYHDVIHAKRMLEQLSAGATSAESASKRCQQTLRDVQKLLDPDSLTQLKFKAPRRPYANTDKSLPNTFRTASLSPFANMLTDTVDVSYRYLTPDSPEAHIKTETTVNGTHARPQAILPTPQSRVKPIQQQHGHVTPRLADTPAGSQGSSLQAVVVSTILTSAQRAEYEEHMSSEADSVAGARDATPSKRHDRSLANGYRSVSVDQKQKGDVAVQSLQSLLTEVFEAEDYLQPDTSGAISSLATGIFAVCDMDDGSVPVLQPELQAKLESNMQKVIANGRLGSIDTDSLMRAQRLCESAVVAVGSMNLRIDEDWADQEVEEWVSRVSVAERGLIGARTLLRTMGAGTHLKELQSEDYLKNTITALTTVIESCVVPVVEDRVSLHEKIRGSKDELPPNPKFVTASTHRKALQTLLHATSKTFRILGDFLTKSGDDESAFSSVEYLCKLLIFAENASNERDSVMGIQNFETARRCAMDVLAKMFAKYTDQRQYILDGILTSLEKLPSTKQSARQFRLLDAKPIQLVSALLMRLVQTSATHGGATIQGRSKALTEGSQASVADSEDDADFEDDEEESIKVSPKKDRSQPADLVTIAKPLHDAAQSNASFIVKVLLQRGMATSKSSDEPYRKLLDIFTEDFLNVLGSSEWPSAEMLLRTLVLHMIGTIENAKSSVPSRTLALELLGTIGSGILELQIAARNAVRSLESDETDIGKRLSDLIDQLETGDLETSSLVAFDGPYRMIVEYLQARDLSDAQLRSAQGYHLMQWAFYVCGGREGSADSESSDSPRSHKDLQRRLSSMIVDLHWLEEHHGYAAITTAQSRLAAMTVTLNSRFCKAFNRIFSILLTSMSSEHSTVKSRSLKSVVTLLEKDPSILDRNAYVLSHIFRCANDNSPLVRDSALKLIGDCIRLRPALDNSVYTRVIARSRDAAIGVRKRALKMLKEIYLRNESMALRSAVADAIIARIEDNEESVTELARQTIEEIWFLPLQNLKFDGDRAVETKLRYGAQAALLIRTVEASDSISTVFEALLKELLSRSKAASAHSAVCNTMVRVLFDGIVDNSDIPGSPAQPAILRCLSVFAKASPRLFTAAQLERLEPYTQNLSKSDDLEVYRSAITILRHVMPHQSMLKHDFLETLQSSLLASVAKLPKSELSEVVLCLWTINGMLGNTERLVNFLNSAMKNVYGFRNTDFNIEPKLVARVSKLMVIVGQFGKACEFDSHLATFKASFAWYKANTVAGLMVEILCPFTSPKQPLAVREVSLDAVCTISQSWPKLFLRPDVVNSFETVFSDRVASLEEVLLSGLEGFFCANEVSSGDGTPALGSGVASGTERLGRTYVATDQDGASTSIAQRFLPQILRLALESCDEIAFIASKLVVSINRQGLVHPKESGPALVALETCPMAAIANMAFVEHKALHTKHESLFDKEYMRAVQQAFEYQRDTIGSTAGFTGQPPVSKLNLLWEVLKTGKAQVRKKFLGNLCQKLDFDPNSLVINDKSAGHLEFVRFCVTNLAFFDYDRVEELLHLLAAMEKMFAGTGTAVAQAIESEVLKLHVDVTGGSGSAPDGTSGTLVADPSANAVEPSRLRQLAVSAQICSLIWETRSFIRRLWNMQKHMNKPKNAAKESNKAPNRATTAPAMTESYLVEVAKLISANTTRDGQQDMCASFVELISVDSEVKVGSDVDEDAGEAGYETPSEGASNKSTSVPPSGGRRGKKRKSIASNGTPRKKGRPSGGRRKSGSVKPVDDDEDGGWD</sequence>
<protein>
    <recommendedName>
        <fullName evidence="6">Sister chromatid cohesion protein</fullName>
    </recommendedName>
</protein>
<dbReference type="PANTHER" id="PTHR21704">
    <property type="entry name" value="NIPPED-B-LIKE PROTEIN DELANGIN SCC2-RELATED"/>
    <property type="match status" value="1"/>
</dbReference>
<evidence type="ECO:0000256" key="3">
    <source>
        <dbReference type="ARBA" id="ARBA00022737"/>
    </source>
</evidence>
<evidence type="ECO:0000313" key="10">
    <source>
        <dbReference type="Proteomes" id="UP001324427"/>
    </source>
</evidence>